<keyword evidence="2 5" id="KW-0812">Transmembrane</keyword>
<feature type="domain" description="O-antigen ligase-related" evidence="6">
    <location>
        <begin position="226"/>
        <end position="436"/>
    </location>
</feature>
<evidence type="ECO:0000256" key="5">
    <source>
        <dbReference type="SAM" id="Phobius"/>
    </source>
</evidence>
<organism evidence="7 8">
    <name type="scientific">Candidatus Curtissbacteria bacterium GW2011_GWA1_41_11</name>
    <dbReference type="NCBI Taxonomy" id="1618409"/>
    <lineage>
        <taxon>Bacteria</taxon>
        <taxon>Candidatus Curtissiibacteriota</taxon>
    </lineage>
</organism>
<name>A0A0G0UH23_9BACT</name>
<dbReference type="Pfam" id="PF04932">
    <property type="entry name" value="Wzy_C"/>
    <property type="match status" value="1"/>
</dbReference>
<feature type="transmembrane region" description="Helical" evidence="5">
    <location>
        <begin position="12"/>
        <end position="28"/>
    </location>
</feature>
<dbReference type="PANTHER" id="PTHR37422:SF13">
    <property type="entry name" value="LIPOPOLYSACCHARIDE BIOSYNTHESIS PROTEIN PA4999-RELATED"/>
    <property type="match status" value="1"/>
</dbReference>
<evidence type="ECO:0000313" key="8">
    <source>
        <dbReference type="Proteomes" id="UP000034854"/>
    </source>
</evidence>
<feature type="transmembrane region" description="Helical" evidence="5">
    <location>
        <begin position="73"/>
        <end position="93"/>
    </location>
</feature>
<dbReference type="AlphaFoldDB" id="A0A0G0UH23"/>
<evidence type="ECO:0000256" key="1">
    <source>
        <dbReference type="ARBA" id="ARBA00004141"/>
    </source>
</evidence>
<dbReference type="EMBL" id="LCAG01000001">
    <property type="protein sequence ID" value="KKR88114.1"/>
    <property type="molecule type" value="Genomic_DNA"/>
</dbReference>
<keyword evidence="3 5" id="KW-1133">Transmembrane helix</keyword>
<evidence type="ECO:0000313" key="7">
    <source>
        <dbReference type="EMBL" id="KKR88114.1"/>
    </source>
</evidence>
<dbReference type="InterPro" id="IPR051533">
    <property type="entry name" value="WaaL-like"/>
</dbReference>
<gene>
    <name evidence="7" type="ORF">UU34_C0001G0111</name>
</gene>
<accession>A0A0G0UH23</accession>
<feature type="transmembrane region" description="Helical" evidence="5">
    <location>
        <begin position="488"/>
        <end position="507"/>
    </location>
</feature>
<feature type="transmembrane region" description="Helical" evidence="5">
    <location>
        <begin position="429"/>
        <end position="448"/>
    </location>
</feature>
<reference evidence="7 8" key="1">
    <citation type="journal article" date="2015" name="Nature">
        <title>rRNA introns, odd ribosomes, and small enigmatic genomes across a large radiation of phyla.</title>
        <authorList>
            <person name="Brown C.T."/>
            <person name="Hug L.A."/>
            <person name="Thomas B.C."/>
            <person name="Sharon I."/>
            <person name="Castelle C.J."/>
            <person name="Singh A."/>
            <person name="Wilkins M.J."/>
            <person name="Williams K.H."/>
            <person name="Banfield J.F."/>
        </authorList>
    </citation>
    <scope>NUCLEOTIDE SEQUENCE [LARGE SCALE GENOMIC DNA]</scope>
</reference>
<feature type="transmembrane region" description="Helical" evidence="5">
    <location>
        <begin position="48"/>
        <end position="66"/>
    </location>
</feature>
<comment type="caution">
    <text evidence="7">The sequence shown here is derived from an EMBL/GenBank/DDBJ whole genome shotgun (WGS) entry which is preliminary data.</text>
</comment>
<protein>
    <recommendedName>
        <fullName evidence="6">O-antigen ligase-related domain-containing protein</fullName>
    </recommendedName>
</protein>
<evidence type="ECO:0000256" key="2">
    <source>
        <dbReference type="ARBA" id="ARBA00022692"/>
    </source>
</evidence>
<feature type="transmembrane region" description="Helical" evidence="5">
    <location>
        <begin position="195"/>
        <end position="213"/>
    </location>
</feature>
<dbReference type="PANTHER" id="PTHR37422">
    <property type="entry name" value="TEICHURONIC ACID BIOSYNTHESIS PROTEIN TUAE"/>
    <property type="match status" value="1"/>
</dbReference>
<feature type="transmembrane region" description="Helical" evidence="5">
    <location>
        <begin position="457"/>
        <end position="482"/>
    </location>
</feature>
<feature type="transmembrane region" description="Helical" evidence="5">
    <location>
        <begin position="220"/>
        <end position="236"/>
    </location>
</feature>
<dbReference type="InterPro" id="IPR007016">
    <property type="entry name" value="O-antigen_ligase-rel_domated"/>
</dbReference>
<dbReference type="Proteomes" id="UP000034854">
    <property type="component" value="Unassembled WGS sequence"/>
</dbReference>
<feature type="transmembrane region" description="Helical" evidence="5">
    <location>
        <begin position="138"/>
        <end position="155"/>
    </location>
</feature>
<feature type="transmembrane region" description="Helical" evidence="5">
    <location>
        <begin position="242"/>
        <end position="259"/>
    </location>
</feature>
<feature type="transmembrane region" description="Helical" evidence="5">
    <location>
        <begin position="266"/>
        <end position="284"/>
    </location>
</feature>
<evidence type="ECO:0000256" key="3">
    <source>
        <dbReference type="ARBA" id="ARBA00022989"/>
    </source>
</evidence>
<evidence type="ECO:0000259" key="6">
    <source>
        <dbReference type="Pfam" id="PF04932"/>
    </source>
</evidence>
<dbReference type="GO" id="GO:0016020">
    <property type="term" value="C:membrane"/>
    <property type="evidence" value="ECO:0007669"/>
    <property type="project" value="UniProtKB-SubCell"/>
</dbReference>
<proteinExistence type="predicted"/>
<evidence type="ECO:0000256" key="4">
    <source>
        <dbReference type="ARBA" id="ARBA00023136"/>
    </source>
</evidence>
<comment type="subcellular location">
    <subcellularLocation>
        <location evidence="1">Membrane</location>
        <topology evidence="1">Multi-pass membrane protein</topology>
    </subcellularLocation>
</comment>
<sequence>MLKLLKLLDDHILEYFSIALLIFLPLYPKIPIADILPGYIVRIRMDDILVGCAFLIWIIWLFRGKVSLKGNPLLIPIGIYLLIGFISSLSAIFVTKTVPVDTLHIGKLFLHFSRRIEYFSVFFVFLSSIKSLSQIKKYVYLTAIVLLAVSIYGFGQKYLYWPAFSTMNREFSKGVKLYLSGHARVLSTFGGHYDLAAYLMIVLTLFIPLIFVVQKIWHKLLFILVSAMGFWLMILTVSRTSFIAYLVSITVAFVFLAFKRNWLWSLSRWFLVISISIFVMLSFGELSDRFAHILKADNLISIVKSPIKKEAPSGPEVAYLEDVTSKSDTPPSSIKPTGRPSDVVDDLPAYVENEGAAIAKPRVYSQTAVQYDLSTGIRLDYTWPKAIEGFTRNPLLGSGYSTLTKKNIEDFTEAESTDNDFLRALGETGLLGFFAFYGIIALICWYALTNFGKIKDIFFATIVASLLAATLGLLVNAIYIDVYEASKVAYTFWIMTAILLATIKLSVKSKKM</sequence>
<keyword evidence="4 5" id="KW-0472">Membrane</keyword>